<proteinExistence type="predicted"/>
<dbReference type="EMBL" id="JNBR01000075">
    <property type="protein sequence ID" value="OQR98998.1"/>
    <property type="molecule type" value="Genomic_DNA"/>
</dbReference>
<dbReference type="AlphaFoldDB" id="A0A1V9ZLY6"/>
<reference evidence="2 3" key="1">
    <citation type="journal article" date="2014" name="Genome Biol. Evol.">
        <title>The secreted proteins of Achlya hypogyna and Thraustotheca clavata identify the ancestral oomycete secretome and reveal gene acquisitions by horizontal gene transfer.</title>
        <authorList>
            <person name="Misner I."/>
            <person name="Blouin N."/>
            <person name="Leonard G."/>
            <person name="Richards T.A."/>
            <person name="Lane C.E."/>
        </authorList>
    </citation>
    <scope>NUCLEOTIDE SEQUENCE [LARGE SCALE GENOMIC DNA]</scope>
    <source>
        <strain evidence="2 3">ATCC 48635</strain>
    </source>
</reference>
<sequence length="198" mass="21890">MVCGRLETRRCTTRQVMGTCKWFGSFSMLAPIQTRRLRWMVRPAYLLLVVEGTVVLCVHCFKAAPTLTSSIARDVHHSGPQLSTGTTSLWCSYWPGVPTSTKLLAEVFTAMQLHLFTWRPKQGMLMLLDDSLKRVPTLTIKPKYAGDPDDRLTGVKRGESPLIAAAQQNQICAVRVLVDAHANVELSNTVGVGDVLHA</sequence>
<evidence type="ECO:0000313" key="2">
    <source>
        <dbReference type="EMBL" id="OQR98998.1"/>
    </source>
</evidence>
<organism evidence="2 3">
    <name type="scientific">Achlya hypogyna</name>
    <name type="common">Oomycete</name>
    <name type="synonym">Protoachlya hypogyna</name>
    <dbReference type="NCBI Taxonomy" id="1202772"/>
    <lineage>
        <taxon>Eukaryota</taxon>
        <taxon>Sar</taxon>
        <taxon>Stramenopiles</taxon>
        <taxon>Oomycota</taxon>
        <taxon>Saprolegniomycetes</taxon>
        <taxon>Saprolegniales</taxon>
        <taxon>Achlyaceae</taxon>
        <taxon>Achlya</taxon>
    </lineage>
</organism>
<protein>
    <submittedName>
        <fullName evidence="2">Uncharacterized protein</fullName>
    </submittedName>
</protein>
<dbReference type="PROSITE" id="PS50088">
    <property type="entry name" value="ANK_REPEAT"/>
    <property type="match status" value="1"/>
</dbReference>
<keyword evidence="3" id="KW-1185">Reference proteome</keyword>
<accession>A0A1V9ZLY6</accession>
<comment type="caution">
    <text evidence="2">The sequence shown here is derived from an EMBL/GenBank/DDBJ whole genome shotgun (WGS) entry which is preliminary data.</text>
</comment>
<dbReference type="Proteomes" id="UP000243579">
    <property type="component" value="Unassembled WGS sequence"/>
</dbReference>
<name>A0A1V9ZLY6_ACHHY</name>
<evidence type="ECO:0000256" key="1">
    <source>
        <dbReference type="PROSITE-ProRule" id="PRU00023"/>
    </source>
</evidence>
<dbReference type="InterPro" id="IPR002110">
    <property type="entry name" value="Ankyrin_rpt"/>
</dbReference>
<feature type="repeat" description="ANK" evidence="1">
    <location>
        <begin position="157"/>
        <end position="189"/>
    </location>
</feature>
<keyword evidence="1" id="KW-0040">ANK repeat</keyword>
<gene>
    <name evidence="2" type="ORF">ACHHYP_07355</name>
</gene>
<evidence type="ECO:0000313" key="3">
    <source>
        <dbReference type="Proteomes" id="UP000243579"/>
    </source>
</evidence>